<reference evidence="2" key="1">
    <citation type="journal article" date="2014" name="Stand. Genomic Sci.">
        <title>Complete genome sequence of Anabaena variabilis ATCC 29413.</title>
        <authorList>
            <person name="Thiel T."/>
            <person name="Pratte B.S."/>
            <person name="Zhong J."/>
            <person name="Goodwin L."/>
            <person name="Copeland A."/>
            <person name="Lucas S."/>
            <person name="Han C."/>
            <person name="Pitluck S."/>
            <person name="Land M.L."/>
            <person name="Kyrpides N.C."/>
            <person name="Woyke T."/>
        </authorList>
    </citation>
    <scope>NUCLEOTIDE SEQUENCE [LARGE SCALE GENOMIC DNA]</scope>
    <source>
        <strain evidence="2">ATCC 29413 / PCC 7937</strain>
    </source>
</reference>
<dbReference type="eggNOG" id="COG4636">
    <property type="taxonomic scope" value="Bacteria"/>
</dbReference>
<accession>Q3M683</accession>
<evidence type="ECO:0000313" key="2">
    <source>
        <dbReference type="Proteomes" id="UP000002533"/>
    </source>
</evidence>
<dbReference type="SMR" id="Q3M683"/>
<evidence type="ECO:0000313" key="1">
    <source>
        <dbReference type="EMBL" id="ABA23503.1"/>
    </source>
</evidence>
<dbReference type="KEGG" id="ava:Ava_3898"/>
<dbReference type="STRING" id="240292.Ava_3898"/>
<dbReference type="SUPFAM" id="SSF52980">
    <property type="entry name" value="Restriction endonuclease-like"/>
    <property type="match status" value="1"/>
</dbReference>
<dbReference type="HOGENOM" id="CLU_2582038_0_0_3"/>
<dbReference type="InterPro" id="IPR011335">
    <property type="entry name" value="Restrct_endonuc-II-like"/>
</dbReference>
<protein>
    <submittedName>
        <fullName evidence="1">Uncharacterized protein</fullName>
    </submittedName>
</protein>
<dbReference type="Proteomes" id="UP000002533">
    <property type="component" value="Chromosome"/>
</dbReference>
<dbReference type="InterPro" id="IPR012296">
    <property type="entry name" value="Nuclease_put_TT1808"/>
</dbReference>
<dbReference type="EMBL" id="CP000117">
    <property type="protein sequence ID" value="ABA23503.1"/>
    <property type="molecule type" value="Genomic_DNA"/>
</dbReference>
<proteinExistence type="predicted"/>
<name>Q3M683_TRIV2</name>
<sequence>MGQSIVASKLIIKTTWSQEIDIMTYISPKTLTCEDFLCQYRDNSRYELADGELIDMEPNGPHETVSGKLATHVWTATSFR</sequence>
<gene>
    <name evidence="1" type="ordered locus">Ava_3898</name>
</gene>
<dbReference type="DNASU" id="3683571"/>
<dbReference type="Gene3D" id="3.90.1570.10">
    <property type="entry name" value="tt1808, chain A"/>
    <property type="match status" value="1"/>
</dbReference>
<dbReference type="AlphaFoldDB" id="Q3M683"/>
<organism evidence="1 2">
    <name type="scientific">Trichormus variabilis (strain ATCC 29413 / PCC 7937)</name>
    <name type="common">Anabaena variabilis</name>
    <dbReference type="NCBI Taxonomy" id="240292"/>
    <lineage>
        <taxon>Bacteria</taxon>
        <taxon>Bacillati</taxon>
        <taxon>Cyanobacteriota</taxon>
        <taxon>Cyanophyceae</taxon>
        <taxon>Nostocales</taxon>
        <taxon>Nostocaceae</taxon>
        <taxon>Trichormus</taxon>
    </lineage>
</organism>